<comment type="caution">
    <text evidence="1">The sequence shown here is derived from an EMBL/GenBank/DDBJ whole genome shotgun (WGS) entry which is preliminary data.</text>
</comment>
<dbReference type="CDD" id="cd00229">
    <property type="entry name" value="SGNH_hydrolase"/>
    <property type="match status" value="1"/>
</dbReference>
<evidence type="ECO:0008006" key="3">
    <source>
        <dbReference type="Google" id="ProtNLM"/>
    </source>
</evidence>
<dbReference type="InterPro" id="IPR036514">
    <property type="entry name" value="SGNH_hydro_sf"/>
</dbReference>
<accession>A0A8B6F6B6</accession>
<dbReference type="Proteomes" id="UP000596742">
    <property type="component" value="Unassembled WGS sequence"/>
</dbReference>
<sequence>MHTWDRILVQNLNLREAGVRTHFLGFGGGNIDTLLKDKERSSRKEILEFPPDIVVLQIGGNDLDNKPFDMHVYVRKVVSFINILQQTYGVKKVLGGNIDTLLKDKERSIRKEILEFPPDIVVLQIGGNDLDNKPFDMHVYVRKVVSFINILQQTYGVKKVVVCEIFGRRRLALPTRVYHYGKQYIDQYLYLEFKNHPTVNFWFHRSRLVAQDKLFLWDGTHLNLEGTRRFFRSLRGAVLNAMK</sequence>
<dbReference type="OrthoDB" id="6109323at2759"/>
<name>A0A8B6F6B6_MYTGA</name>
<dbReference type="SUPFAM" id="SSF52266">
    <property type="entry name" value="SGNH hydrolase"/>
    <property type="match status" value="2"/>
</dbReference>
<organism evidence="1 2">
    <name type="scientific">Mytilus galloprovincialis</name>
    <name type="common">Mediterranean mussel</name>
    <dbReference type="NCBI Taxonomy" id="29158"/>
    <lineage>
        <taxon>Eukaryota</taxon>
        <taxon>Metazoa</taxon>
        <taxon>Spiralia</taxon>
        <taxon>Lophotrochozoa</taxon>
        <taxon>Mollusca</taxon>
        <taxon>Bivalvia</taxon>
        <taxon>Autobranchia</taxon>
        <taxon>Pteriomorphia</taxon>
        <taxon>Mytilida</taxon>
        <taxon>Mytiloidea</taxon>
        <taxon>Mytilidae</taxon>
        <taxon>Mytilinae</taxon>
        <taxon>Mytilus</taxon>
    </lineage>
</organism>
<proteinExistence type="predicted"/>
<dbReference type="AlphaFoldDB" id="A0A8B6F6B6"/>
<dbReference type="EMBL" id="UYJE01006194">
    <property type="protein sequence ID" value="VDI43804.1"/>
    <property type="molecule type" value="Genomic_DNA"/>
</dbReference>
<dbReference type="Gene3D" id="3.40.50.1110">
    <property type="entry name" value="SGNH hydrolase"/>
    <property type="match status" value="2"/>
</dbReference>
<gene>
    <name evidence="1" type="ORF">MGAL_10B015267</name>
</gene>
<evidence type="ECO:0000313" key="2">
    <source>
        <dbReference type="Proteomes" id="UP000596742"/>
    </source>
</evidence>
<reference evidence="1" key="1">
    <citation type="submission" date="2018-11" db="EMBL/GenBank/DDBJ databases">
        <authorList>
            <person name="Alioto T."/>
            <person name="Alioto T."/>
        </authorList>
    </citation>
    <scope>NUCLEOTIDE SEQUENCE</scope>
</reference>
<evidence type="ECO:0000313" key="1">
    <source>
        <dbReference type="EMBL" id="VDI43804.1"/>
    </source>
</evidence>
<protein>
    <recommendedName>
        <fullName evidence="3">SGNH hydrolase-type esterase domain-containing protein</fullName>
    </recommendedName>
</protein>
<keyword evidence="2" id="KW-1185">Reference proteome</keyword>